<dbReference type="RefSeq" id="WP_169350675.1">
    <property type="nucleotide sequence ID" value="NZ_JABBJJ010000327.1"/>
</dbReference>
<comment type="caution">
    <text evidence="2">The sequence shown here is derived from an EMBL/GenBank/DDBJ whole genome shotgun (WGS) entry which is preliminary data.</text>
</comment>
<gene>
    <name evidence="2" type="ORF">HG543_42575</name>
</gene>
<proteinExistence type="predicted"/>
<keyword evidence="1" id="KW-1133">Transmembrane helix</keyword>
<feature type="transmembrane region" description="Helical" evidence="1">
    <location>
        <begin position="103"/>
        <end position="122"/>
    </location>
</feature>
<feature type="transmembrane region" description="Helical" evidence="1">
    <location>
        <begin position="12"/>
        <end position="31"/>
    </location>
</feature>
<dbReference type="EMBL" id="JABBJJ010000327">
    <property type="protein sequence ID" value="NMO21491.1"/>
    <property type="molecule type" value="Genomic_DNA"/>
</dbReference>
<reference evidence="2 3" key="1">
    <citation type="submission" date="2020-04" db="EMBL/GenBank/DDBJ databases">
        <title>Draft genome of Pyxidicoccus fallax type strain.</title>
        <authorList>
            <person name="Whitworth D.E."/>
        </authorList>
    </citation>
    <scope>NUCLEOTIDE SEQUENCE [LARGE SCALE GENOMIC DNA]</scope>
    <source>
        <strain evidence="2 3">DSM 14698</strain>
    </source>
</reference>
<name>A0A848LV34_9BACT</name>
<evidence type="ECO:0000256" key="1">
    <source>
        <dbReference type="SAM" id="Phobius"/>
    </source>
</evidence>
<keyword evidence="1" id="KW-0812">Transmembrane</keyword>
<evidence type="ECO:0000313" key="3">
    <source>
        <dbReference type="Proteomes" id="UP000518300"/>
    </source>
</evidence>
<feature type="transmembrane region" description="Helical" evidence="1">
    <location>
        <begin position="78"/>
        <end position="97"/>
    </location>
</feature>
<keyword evidence="3" id="KW-1185">Reference proteome</keyword>
<keyword evidence="1" id="KW-0472">Membrane</keyword>
<accession>A0A848LV34</accession>
<dbReference type="Proteomes" id="UP000518300">
    <property type="component" value="Unassembled WGS sequence"/>
</dbReference>
<sequence>MSVFAKWGPRVARVVLGLPFFVIGLSHFIPFLPPQPPPPPEALPFVTGLGASGYIMPMVKGIEVVAGLALLTNRFVPLALTLLAPIIINIAGFHFALAPSYPLPITFIVLSLYLAWSYRAAFAPMLRARVEPTASASETSVPRQAVPAR</sequence>
<organism evidence="2 3">
    <name type="scientific">Pyxidicoccus fallax</name>
    <dbReference type="NCBI Taxonomy" id="394095"/>
    <lineage>
        <taxon>Bacteria</taxon>
        <taxon>Pseudomonadati</taxon>
        <taxon>Myxococcota</taxon>
        <taxon>Myxococcia</taxon>
        <taxon>Myxococcales</taxon>
        <taxon>Cystobacterineae</taxon>
        <taxon>Myxococcaceae</taxon>
        <taxon>Pyxidicoccus</taxon>
    </lineage>
</organism>
<evidence type="ECO:0000313" key="2">
    <source>
        <dbReference type="EMBL" id="NMO21491.1"/>
    </source>
</evidence>
<feature type="transmembrane region" description="Helical" evidence="1">
    <location>
        <begin position="51"/>
        <end position="71"/>
    </location>
</feature>
<protein>
    <submittedName>
        <fullName evidence="2">DoxX family protein</fullName>
    </submittedName>
</protein>
<dbReference type="AlphaFoldDB" id="A0A848LV34"/>